<dbReference type="InterPro" id="IPR036396">
    <property type="entry name" value="Cyt_P450_sf"/>
</dbReference>
<sequence length="269" mass="28725">MMLRAADDNGPSCEIAAEGSQGKGRARRLSVPLTLIGGSAGMSGPGSGPAGPGSCGMSDEEVQDNCLTFLLAGHETTATAMAWALVLLSRHPEARARVLEEIRSALGAARVTAKALKTMPYTQAVIKETLRLYPSAPFTMRVAKEADVLCGYPIPAGTIVTLPPIVLGHHPALWARPEEFVPERFLEPEIDAGRVDHPFKWIPFLAGSRQCIGREFALAEAGCILVTLLHKVQIDLVPDHPFVHGAQGSITLSVQPYLRMLVRPAAPLS</sequence>
<evidence type="ECO:0000256" key="3">
    <source>
        <dbReference type="SAM" id="MobiDB-lite"/>
    </source>
</evidence>
<dbReference type="PRINTS" id="PR00385">
    <property type="entry name" value="P450"/>
</dbReference>
<evidence type="ECO:0000256" key="1">
    <source>
        <dbReference type="ARBA" id="ARBA00010617"/>
    </source>
</evidence>
<name>A0A7S0MGA5_9CRYP</name>
<keyword evidence="2" id="KW-0408">Iron</keyword>
<keyword evidence="2" id="KW-0349">Heme</keyword>
<dbReference type="Pfam" id="PF00067">
    <property type="entry name" value="p450"/>
    <property type="match status" value="1"/>
</dbReference>
<dbReference type="PANTHER" id="PTHR24305:SF166">
    <property type="entry name" value="CYTOCHROME P450 12A4, MITOCHONDRIAL-RELATED"/>
    <property type="match status" value="1"/>
</dbReference>
<dbReference type="EMBL" id="HBEZ01031652">
    <property type="protein sequence ID" value="CAD8639889.1"/>
    <property type="molecule type" value="Transcribed_RNA"/>
</dbReference>
<dbReference type="GO" id="GO:0016705">
    <property type="term" value="F:oxidoreductase activity, acting on paired donors, with incorporation or reduction of molecular oxygen"/>
    <property type="evidence" value="ECO:0007669"/>
    <property type="project" value="InterPro"/>
</dbReference>
<dbReference type="PANTHER" id="PTHR24305">
    <property type="entry name" value="CYTOCHROME P450"/>
    <property type="match status" value="1"/>
</dbReference>
<dbReference type="InterPro" id="IPR001128">
    <property type="entry name" value="Cyt_P450"/>
</dbReference>
<dbReference type="SUPFAM" id="SSF48264">
    <property type="entry name" value="Cytochrome P450"/>
    <property type="match status" value="1"/>
</dbReference>
<evidence type="ECO:0000313" key="4">
    <source>
        <dbReference type="EMBL" id="CAD8639889.1"/>
    </source>
</evidence>
<dbReference type="InterPro" id="IPR002401">
    <property type="entry name" value="Cyt_P450_E_grp-I"/>
</dbReference>
<comment type="similarity">
    <text evidence="1">Belongs to the cytochrome P450 family.</text>
</comment>
<accession>A0A7S0MGA5</accession>
<dbReference type="GO" id="GO:0005506">
    <property type="term" value="F:iron ion binding"/>
    <property type="evidence" value="ECO:0007669"/>
    <property type="project" value="InterPro"/>
</dbReference>
<feature type="region of interest" description="Disordered" evidence="3">
    <location>
        <begin position="1"/>
        <end position="57"/>
    </location>
</feature>
<proteinExistence type="inferred from homology"/>
<reference evidence="4" key="1">
    <citation type="submission" date="2021-01" db="EMBL/GenBank/DDBJ databases">
        <authorList>
            <person name="Corre E."/>
            <person name="Pelletier E."/>
            <person name="Niang G."/>
            <person name="Scheremetjew M."/>
            <person name="Finn R."/>
            <person name="Kale V."/>
            <person name="Holt S."/>
            <person name="Cochrane G."/>
            <person name="Meng A."/>
            <person name="Brown T."/>
            <person name="Cohen L."/>
        </authorList>
    </citation>
    <scope>NUCLEOTIDE SEQUENCE</scope>
    <source>
        <strain evidence="4">CCAP979/52</strain>
    </source>
</reference>
<gene>
    <name evidence="4" type="ORF">CCUR1050_LOCUS17573</name>
</gene>
<dbReference type="PRINTS" id="PR00463">
    <property type="entry name" value="EP450I"/>
</dbReference>
<comment type="cofactor">
    <cofactor evidence="2">
        <name>heme</name>
        <dbReference type="ChEBI" id="CHEBI:30413"/>
    </cofactor>
</comment>
<organism evidence="4">
    <name type="scientific">Cryptomonas curvata</name>
    <dbReference type="NCBI Taxonomy" id="233186"/>
    <lineage>
        <taxon>Eukaryota</taxon>
        <taxon>Cryptophyceae</taxon>
        <taxon>Cryptomonadales</taxon>
        <taxon>Cryptomonadaceae</taxon>
        <taxon>Cryptomonas</taxon>
    </lineage>
</organism>
<evidence type="ECO:0000256" key="2">
    <source>
        <dbReference type="PIRSR" id="PIRSR602401-1"/>
    </source>
</evidence>
<keyword evidence="2" id="KW-0479">Metal-binding</keyword>
<dbReference type="InterPro" id="IPR050121">
    <property type="entry name" value="Cytochrome_P450_monoxygenase"/>
</dbReference>
<evidence type="ECO:0008006" key="5">
    <source>
        <dbReference type="Google" id="ProtNLM"/>
    </source>
</evidence>
<feature type="compositionally biased region" description="Gly residues" evidence="3">
    <location>
        <begin position="38"/>
        <end position="54"/>
    </location>
</feature>
<dbReference type="GO" id="GO:0004497">
    <property type="term" value="F:monooxygenase activity"/>
    <property type="evidence" value="ECO:0007669"/>
    <property type="project" value="InterPro"/>
</dbReference>
<protein>
    <recommendedName>
        <fullName evidence="5">Cytochrome P450</fullName>
    </recommendedName>
</protein>
<dbReference type="AlphaFoldDB" id="A0A7S0MGA5"/>
<dbReference type="GO" id="GO:0020037">
    <property type="term" value="F:heme binding"/>
    <property type="evidence" value="ECO:0007669"/>
    <property type="project" value="InterPro"/>
</dbReference>
<feature type="binding site" description="axial binding residue" evidence="2">
    <location>
        <position position="211"/>
    </location>
    <ligand>
        <name>heme</name>
        <dbReference type="ChEBI" id="CHEBI:30413"/>
    </ligand>
    <ligandPart>
        <name>Fe</name>
        <dbReference type="ChEBI" id="CHEBI:18248"/>
    </ligandPart>
</feature>
<dbReference type="Gene3D" id="1.10.630.10">
    <property type="entry name" value="Cytochrome P450"/>
    <property type="match status" value="1"/>
</dbReference>